<dbReference type="SMART" id="SM00184">
    <property type="entry name" value="RING"/>
    <property type="match status" value="1"/>
</dbReference>
<evidence type="ECO:0000313" key="5">
    <source>
        <dbReference type="EMBL" id="KAF6016594.1"/>
    </source>
</evidence>
<dbReference type="Proteomes" id="UP000593567">
    <property type="component" value="Unassembled WGS sequence"/>
</dbReference>
<keyword evidence="2" id="KW-0862">Zinc</keyword>
<evidence type="ECO:0000256" key="1">
    <source>
        <dbReference type="ARBA" id="ARBA00022771"/>
    </source>
</evidence>
<evidence type="ECO:0000256" key="3">
    <source>
        <dbReference type="PROSITE-ProRule" id="PRU00175"/>
    </source>
</evidence>
<comment type="caution">
    <text evidence="5">The sequence shown here is derived from an EMBL/GenBank/DDBJ whole genome shotgun (WGS) entry which is preliminary data.</text>
</comment>
<dbReference type="Gene3D" id="3.30.40.10">
    <property type="entry name" value="Zinc/RING finger domain, C3HC4 (zinc finger)"/>
    <property type="match status" value="1"/>
</dbReference>
<evidence type="ECO:0000259" key="4">
    <source>
        <dbReference type="PROSITE" id="PS50089"/>
    </source>
</evidence>
<gene>
    <name evidence="5" type="ORF">EB796_025096</name>
</gene>
<feature type="domain" description="RING-type" evidence="4">
    <location>
        <begin position="24"/>
        <end position="67"/>
    </location>
</feature>
<proteinExistence type="predicted"/>
<dbReference type="PROSITE" id="PS50089">
    <property type="entry name" value="ZF_RING_2"/>
    <property type="match status" value="1"/>
</dbReference>
<accession>A0A7J7IT69</accession>
<sequence>MAQRFTDNPNFSETIFEQEHLYTCIVCYEDKDLRQLPCGHIECASCIGQRLLEAEKLGKAFACNLCDRQCPGSSSSSFPPARSAMQANQQVYARRQKQHSGDRGDDSVEQLTRDYERDARELFSKHSKRVEKIKDESERQKAQEHMDIIWQGVEFVFKKLWEWVKEKATEWILGRIGSIASWIGKLFRTG</sequence>
<dbReference type="InterPro" id="IPR013083">
    <property type="entry name" value="Znf_RING/FYVE/PHD"/>
</dbReference>
<dbReference type="AlphaFoldDB" id="A0A7J7IT69"/>
<keyword evidence="1 3" id="KW-0479">Metal-binding</keyword>
<evidence type="ECO:0000256" key="2">
    <source>
        <dbReference type="ARBA" id="ARBA00022833"/>
    </source>
</evidence>
<name>A0A7J7IT69_BUGNE</name>
<dbReference type="SUPFAM" id="SSF57850">
    <property type="entry name" value="RING/U-box"/>
    <property type="match status" value="1"/>
</dbReference>
<keyword evidence="1 3" id="KW-0863">Zinc-finger</keyword>
<reference evidence="5" key="1">
    <citation type="submission" date="2020-06" db="EMBL/GenBank/DDBJ databases">
        <title>Draft genome of Bugula neritina, a colonial animal packing powerful symbionts and potential medicines.</title>
        <authorList>
            <person name="Rayko M."/>
        </authorList>
    </citation>
    <scope>NUCLEOTIDE SEQUENCE [LARGE SCALE GENOMIC DNA]</scope>
    <source>
        <strain evidence="5">Kwan_BN1</strain>
    </source>
</reference>
<dbReference type="InterPro" id="IPR001841">
    <property type="entry name" value="Znf_RING"/>
</dbReference>
<dbReference type="GO" id="GO:0008270">
    <property type="term" value="F:zinc ion binding"/>
    <property type="evidence" value="ECO:0007669"/>
    <property type="project" value="UniProtKB-KW"/>
</dbReference>
<protein>
    <recommendedName>
        <fullName evidence="4">RING-type domain-containing protein</fullName>
    </recommendedName>
</protein>
<dbReference type="EMBL" id="VXIV02003506">
    <property type="protein sequence ID" value="KAF6016594.1"/>
    <property type="molecule type" value="Genomic_DNA"/>
</dbReference>
<keyword evidence="6" id="KW-1185">Reference proteome</keyword>
<evidence type="ECO:0000313" key="6">
    <source>
        <dbReference type="Proteomes" id="UP000593567"/>
    </source>
</evidence>
<organism evidence="5 6">
    <name type="scientific">Bugula neritina</name>
    <name type="common">Brown bryozoan</name>
    <name type="synonym">Sertularia neritina</name>
    <dbReference type="NCBI Taxonomy" id="10212"/>
    <lineage>
        <taxon>Eukaryota</taxon>
        <taxon>Metazoa</taxon>
        <taxon>Spiralia</taxon>
        <taxon>Lophotrochozoa</taxon>
        <taxon>Bryozoa</taxon>
        <taxon>Gymnolaemata</taxon>
        <taxon>Cheilostomatida</taxon>
        <taxon>Flustrina</taxon>
        <taxon>Buguloidea</taxon>
        <taxon>Bugulidae</taxon>
        <taxon>Bugula</taxon>
    </lineage>
</organism>